<evidence type="ECO:0000256" key="1">
    <source>
        <dbReference type="ARBA" id="ARBA00005742"/>
    </source>
</evidence>
<dbReference type="Pfam" id="PF08806">
    <property type="entry name" value="Sep15_SelM"/>
    <property type="match status" value="1"/>
</dbReference>
<dbReference type="Proteomes" id="UP001295444">
    <property type="component" value="Chromosome 05"/>
</dbReference>
<evidence type="ECO:0000313" key="4">
    <source>
        <dbReference type="EMBL" id="CAH2294890.1"/>
    </source>
</evidence>
<dbReference type="Gene3D" id="3.40.30.50">
    <property type="entry name" value="Sep15/SelM thioredoxin-like domain, active-site redox motif"/>
    <property type="match status" value="1"/>
</dbReference>
<protein>
    <submittedName>
        <fullName evidence="4">Seleno M</fullName>
    </submittedName>
</protein>
<evidence type="ECO:0000259" key="3">
    <source>
        <dbReference type="Pfam" id="PF08806"/>
    </source>
</evidence>
<proteinExistence type="inferred from homology"/>
<dbReference type="AlphaFoldDB" id="A0AAD1S896"/>
<sequence>MQRVVHPGDHVTKGLHQEEVQGEALKGECSDYIVQSCLPHIYHLLLYFRSSHSHNLEMKHIPGADPELVILSATYEELERYPLSAMKRKEINQLMKNLGFYKKESPTAPVPPEFQLAPARKPSDSKDDL</sequence>
<name>A0AAD1S896_PELCU</name>
<dbReference type="InterPro" id="IPR036249">
    <property type="entry name" value="Thioredoxin-like_sf"/>
</dbReference>
<evidence type="ECO:0000313" key="5">
    <source>
        <dbReference type="Proteomes" id="UP001295444"/>
    </source>
</evidence>
<feature type="region of interest" description="Disordered" evidence="2">
    <location>
        <begin position="105"/>
        <end position="129"/>
    </location>
</feature>
<comment type="similarity">
    <text evidence="1">Belongs to the selenoprotein M/F family.</text>
</comment>
<dbReference type="SUPFAM" id="SSF52833">
    <property type="entry name" value="Thioredoxin-like"/>
    <property type="match status" value="1"/>
</dbReference>
<dbReference type="EMBL" id="OW240916">
    <property type="protein sequence ID" value="CAH2294890.1"/>
    <property type="molecule type" value="Genomic_DNA"/>
</dbReference>
<reference evidence="4" key="1">
    <citation type="submission" date="2022-03" db="EMBL/GenBank/DDBJ databases">
        <authorList>
            <person name="Alioto T."/>
            <person name="Alioto T."/>
            <person name="Gomez Garrido J."/>
        </authorList>
    </citation>
    <scope>NUCLEOTIDE SEQUENCE</scope>
</reference>
<accession>A0AAD1S896</accession>
<evidence type="ECO:0000256" key="2">
    <source>
        <dbReference type="SAM" id="MobiDB-lite"/>
    </source>
</evidence>
<keyword evidence="5" id="KW-1185">Reference proteome</keyword>
<dbReference type="InterPro" id="IPR038219">
    <property type="entry name" value="Sep15/SelM_sf"/>
</dbReference>
<dbReference type="InterPro" id="IPR014912">
    <property type="entry name" value="Sep15_SelM_dom"/>
</dbReference>
<gene>
    <name evidence="4" type="ORF">PECUL_23A048768</name>
</gene>
<organism evidence="4 5">
    <name type="scientific">Pelobates cultripes</name>
    <name type="common">Western spadefoot toad</name>
    <dbReference type="NCBI Taxonomy" id="61616"/>
    <lineage>
        <taxon>Eukaryota</taxon>
        <taxon>Metazoa</taxon>
        <taxon>Chordata</taxon>
        <taxon>Craniata</taxon>
        <taxon>Vertebrata</taxon>
        <taxon>Euteleostomi</taxon>
        <taxon>Amphibia</taxon>
        <taxon>Batrachia</taxon>
        <taxon>Anura</taxon>
        <taxon>Pelobatoidea</taxon>
        <taxon>Pelobatidae</taxon>
        <taxon>Pelobates</taxon>
    </lineage>
</organism>
<feature type="domain" description="Selenoprotein F/M" evidence="3">
    <location>
        <begin position="48"/>
        <end position="100"/>
    </location>
</feature>